<evidence type="ECO:0000256" key="18">
    <source>
        <dbReference type="ARBA" id="ARBA00060592"/>
    </source>
</evidence>
<dbReference type="UniPathway" id="UPA00219"/>
<comment type="subcellular location">
    <subcellularLocation>
        <location evidence="3 22">Cytoplasm</location>
    </subcellularLocation>
</comment>
<dbReference type="InterPro" id="IPR011761">
    <property type="entry name" value="ATP-grasp"/>
</dbReference>
<keyword evidence="9 24" id="KW-0479">Metal-binding</keyword>
<dbReference type="SUPFAM" id="SSF56059">
    <property type="entry name" value="Glutathione synthetase ATP-binding domain-like"/>
    <property type="match status" value="1"/>
</dbReference>
<accession>A0A7D4TJC6</accession>
<evidence type="ECO:0000256" key="5">
    <source>
        <dbReference type="ARBA" id="ARBA00010871"/>
    </source>
</evidence>
<dbReference type="FunFam" id="3.30.1490.20:FF:000007">
    <property type="entry name" value="D-alanine--D-alanine ligase"/>
    <property type="match status" value="1"/>
</dbReference>
<keyword evidence="28" id="KW-1185">Reference proteome</keyword>
<dbReference type="Gene3D" id="3.30.470.20">
    <property type="entry name" value="ATP-grasp fold, B domain"/>
    <property type="match status" value="1"/>
</dbReference>
<evidence type="ECO:0000256" key="8">
    <source>
        <dbReference type="ARBA" id="ARBA00022598"/>
    </source>
</evidence>
<dbReference type="PROSITE" id="PS00844">
    <property type="entry name" value="DALA_DALA_LIGASE_2"/>
    <property type="match status" value="1"/>
</dbReference>
<comment type="similarity">
    <text evidence="5 22">Belongs to the D-alanine--D-alanine ligase family.</text>
</comment>
<dbReference type="InterPro" id="IPR016185">
    <property type="entry name" value="PreATP-grasp_dom_sf"/>
</dbReference>
<keyword evidence="11 25" id="KW-0067">ATP-binding</keyword>
<evidence type="ECO:0000259" key="26">
    <source>
        <dbReference type="PROSITE" id="PS50975"/>
    </source>
</evidence>
<dbReference type="PANTHER" id="PTHR23132">
    <property type="entry name" value="D-ALANINE--D-ALANINE LIGASE"/>
    <property type="match status" value="1"/>
</dbReference>
<evidence type="ECO:0000256" key="19">
    <source>
        <dbReference type="ARBA" id="ARBA00068427"/>
    </source>
</evidence>
<dbReference type="InterPro" id="IPR011127">
    <property type="entry name" value="Dala_Dala_lig_N"/>
</dbReference>
<dbReference type="AlphaFoldDB" id="A0A7D4TJC6"/>
<keyword evidence="8 22" id="KW-0436">Ligase</keyword>
<comment type="cofactor">
    <cofactor evidence="24">
        <name>Mg(2+)</name>
        <dbReference type="ChEBI" id="CHEBI:18420"/>
    </cofactor>
    <cofactor evidence="24">
        <name>Mn(2+)</name>
        <dbReference type="ChEBI" id="CHEBI:29035"/>
    </cofactor>
    <text evidence="24">Binds 2 magnesium or manganese ions per subunit.</text>
</comment>
<comment type="pathway">
    <text evidence="4 22">Cell wall biogenesis; peptidoglycan biosynthesis.</text>
</comment>
<feature type="binding site" evidence="24">
    <location>
        <position position="298"/>
    </location>
    <ligand>
        <name>Mg(2+)</name>
        <dbReference type="ChEBI" id="CHEBI:18420"/>
        <label>1</label>
    </ligand>
</feature>
<dbReference type="GO" id="GO:0005829">
    <property type="term" value="C:cytosol"/>
    <property type="evidence" value="ECO:0007669"/>
    <property type="project" value="TreeGrafter"/>
</dbReference>
<feature type="binding site" evidence="24">
    <location>
        <position position="310"/>
    </location>
    <ligand>
        <name>Mg(2+)</name>
        <dbReference type="ChEBI" id="CHEBI:18420"/>
        <label>1</label>
    </ligand>
</feature>
<feature type="binding site" evidence="24">
    <location>
        <position position="312"/>
    </location>
    <ligand>
        <name>Mg(2+)</name>
        <dbReference type="ChEBI" id="CHEBI:18420"/>
        <label>2</label>
    </ligand>
</feature>
<proteinExistence type="inferred from homology"/>
<evidence type="ECO:0000256" key="7">
    <source>
        <dbReference type="ARBA" id="ARBA00022490"/>
    </source>
</evidence>
<dbReference type="NCBIfam" id="NF002528">
    <property type="entry name" value="PRK01966.1-4"/>
    <property type="match status" value="1"/>
</dbReference>
<dbReference type="PANTHER" id="PTHR23132:SF25">
    <property type="entry name" value="D-ALANINE--D-ALANINE LIGASE A"/>
    <property type="match status" value="1"/>
</dbReference>
<evidence type="ECO:0000256" key="24">
    <source>
        <dbReference type="PIRSR" id="PIRSR039102-3"/>
    </source>
</evidence>
<dbReference type="PROSITE" id="PS00843">
    <property type="entry name" value="DALA_DALA_LIGASE_1"/>
    <property type="match status" value="1"/>
</dbReference>
<dbReference type="SUPFAM" id="SSF52440">
    <property type="entry name" value="PreATP-grasp domain"/>
    <property type="match status" value="1"/>
</dbReference>
<evidence type="ECO:0000256" key="3">
    <source>
        <dbReference type="ARBA" id="ARBA00004496"/>
    </source>
</evidence>
<dbReference type="HAMAP" id="MF_00047">
    <property type="entry name" value="Dala_Dala_lig"/>
    <property type="match status" value="1"/>
</dbReference>
<dbReference type="InterPro" id="IPR011095">
    <property type="entry name" value="Dala_Dala_lig_C"/>
</dbReference>
<dbReference type="FunFam" id="3.30.470.20:FF:000008">
    <property type="entry name" value="D-alanine--D-alanine ligase"/>
    <property type="match status" value="1"/>
</dbReference>
<keyword evidence="10 25" id="KW-0547">Nucleotide-binding</keyword>
<dbReference type="InterPro" id="IPR000291">
    <property type="entry name" value="D-Ala_lig_Van_CS"/>
</dbReference>
<comment type="function">
    <text evidence="2 22">Cell wall formation.</text>
</comment>
<dbReference type="GO" id="GO:0071555">
    <property type="term" value="P:cell wall organization"/>
    <property type="evidence" value="ECO:0007669"/>
    <property type="project" value="UniProtKB-KW"/>
</dbReference>
<dbReference type="GO" id="GO:0046872">
    <property type="term" value="F:metal ion binding"/>
    <property type="evidence" value="ECO:0007669"/>
    <property type="project" value="UniProtKB-KW"/>
</dbReference>
<keyword evidence="13 22" id="KW-0133">Cell shape</keyword>
<sequence>MIRVALIFGGESSEHSVSCITALGVAGAIDSARYEVIPIGITKTGQWTLCDIDKTWTLASNPEVLLSDEVRPSIGGGNWVTASGRDLGKIDIAFPVLHGPNGEDGSVQGLLQLCHVPYVGNGVLASAVAMEKSKAKALFSQAGLSVAKGLVVGELDFKRDAADFLARCHAGLELPLFVKPSRSGSSVGVSKVHSFEALGAAIEAAFQHDNTVLVEQCIVGREVECAVLELESGALEVSLAGEIVVRGREFYDYEAKYLGGGADLLVPTSLSDSELTQMHELAKRAFRALGCSGLARTDFFLTSDGFVITEVNTMPGFTPISMYPSLWQATGLSYPKLVDELIRTGLRQGTTPR</sequence>
<dbReference type="GO" id="GO:0005524">
    <property type="term" value="F:ATP binding"/>
    <property type="evidence" value="ECO:0007669"/>
    <property type="project" value="UniProtKB-UniRule"/>
</dbReference>
<evidence type="ECO:0000256" key="1">
    <source>
        <dbReference type="ARBA" id="ARBA00001936"/>
    </source>
</evidence>
<dbReference type="PIRSF" id="PIRSF039102">
    <property type="entry name" value="Ddl/VanB"/>
    <property type="match status" value="1"/>
</dbReference>
<dbReference type="NCBIfam" id="NF002378">
    <property type="entry name" value="PRK01372.1"/>
    <property type="match status" value="1"/>
</dbReference>
<dbReference type="GO" id="GO:0008716">
    <property type="term" value="F:D-alanine-D-alanine ligase activity"/>
    <property type="evidence" value="ECO:0007669"/>
    <property type="project" value="UniProtKB-UniRule"/>
</dbReference>
<evidence type="ECO:0000256" key="21">
    <source>
        <dbReference type="ARBA" id="ARBA00077154"/>
    </source>
</evidence>
<dbReference type="NCBIfam" id="TIGR01205">
    <property type="entry name" value="D_ala_D_alaTIGR"/>
    <property type="match status" value="1"/>
</dbReference>
<comment type="cofactor">
    <cofactor evidence="1">
        <name>Mn(2+)</name>
        <dbReference type="ChEBI" id="CHEBI:29035"/>
    </cofactor>
</comment>
<dbReference type="Pfam" id="PF07478">
    <property type="entry name" value="Dala_Dala_lig_C"/>
    <property type="match status" value="1"/>
</dbReference>
<evidence type="ECO:0000256" key="10">
    <source>
        <dbReference type="ARBA" id="ARBA00022741"/>
    </source>
</evidence>
<evidence type="ECO:0000313" key="27">
    <source>
        <dbReference type="EMBL" id="QKJ25551.1"/>
    </source>
</evidence>
<evidence type="ECO:0000256" key="22">
    <source>
        <dbReference type="HAMAP-Rule" id="MF_00047"/>
    </source>
</evidence>
<dbReference type="Gene3D" id="3.30.1490.20">
    <property type="entry name" value="ATP-grasp fold, A domain"/>
    <property type="match status" value="1"/>
</dbReference>
<dbReference type="Gene3D" id="3.40.50.20">
    <property type="match status" value="1"/>
</dbReference>
<evidence type="ECO:0000256" key="13">
    <source>
        <dbReference type="ARBA" id="ARBA00022960"/>
    </source>
</evidence>
<keyword evidence="7 22" id="KW-0963">Cytoplasm</keyword>
<dbReference type="GO" id="GO:0008360">
    <property type="term" value="P:regulation of cell shape"/>
    <property type="evidence" value="ECO:0007669"/>
    <property type="project" value="UniProtKB-KW"/>
</dbReference>
<evidence type="ECO:0000313" key="28">
    <source>
        <dbReference type="Proteomes" id="UP000501003"/>
    </source>
</evidence>
<evidence type="ECO:0000256" key="23">
    <source>
        <dbReference type="PIRSR" id="PIRSR039102-1"/>
    </source>
</evidence>
<dbReference type="RefSeq" id="WP_173493848.1">
    <property type="nucleotide sequence ID" value="NZ_CP054056.1"/>
</dbReference>
<dbReference type="Proteomes" id="UP000501003">
    <property type="component" value="Chromosome"/>
</dbReference>
<feature type="active site" evidence="23">
    <location>
        <position position="14"/>
    </location>
</feature>
<name>A0A7D4TJC6_9MICO</name>
<keyword evidence="12 24" id="KW-0460">Magnesium</keyword>
<keyword evidence="14 22" id="KW-0573">Peptidoglycan synthesis</keyword>
<dbReference type="PROSITE" id="PS50975">
    <property type="entry name" value="ATP_GRASP"/>
    <property type="match status" value="1"/>
</dbReference>
<dbReference type="GO" id="GO:0009252">
    <property type="term" value="P:peptidoglycan biosynthetic process"/>
    <property type="evidence" value="ECO:0007669"/>
    <property type="project" value="UniProtKB-UniRule"/>
</dbReference>
<keyword evidence="15 24" id="KW-0464">Manganese</keyword>
<protein>
    <recommendedName>
        <fullName evidence="19 22">D-alanine--D-alanine ligase</fullName>
        <ecNumber evidence="6 22">6.3.2.4</ecNumber>
    </recommendedName>
    <alternativeName>
        <fullName evidence="21 22">D-Ala-D-Ala ligase</fullName>
    </alternativeName>
    <alternativeName>
        <fullName evidence="20 22">D-alanylalanine synthetase</fullName>
    </alternativeName>
</protein>
<reference evidence="27 28" key="1">
    <citation type="submission" date="2020-05" db="EMBL/GenBank/DDBJ databases">
        <title>Aquirufa sp. strain 15G-AUS-rot a new Aquirufa species.</title>
        <authorList>
            <person name="Pitt A."/>
            <person name="Hahn M.W."/>
        </authorList>
    </citation>
    <scope>NUCLEOTIDE SEQUENCE [LARGE SCALE GENOMIC DNA]</scope>
    <source>
        <strain evidence="27 28">15G-AUS-rot</strain>
    </source>
</reference>
<comment type="pathway">
    <text evidence="18">Glycan biosynthesis.</text>
</comment>
<comment type="catalytic activity">
    <reaction evidence="17 22">
        <text>2 D-alanine + ATP = D-alanyl-D-alanine + ADP + phosphate + H(+)</text>
        <dbReference type="Rhea" id="RHEA:11224"/>
        <dbReference type="ChEBI" id="CHEBI:15378"/>
        <dbReference type="ChEBI" id="CHEBI:30616"/>
        <dbReference type="ChEBI" id="CHEBI:43474"/>
        <dbReference type="ChEBI" id="CHEBI:57416"/>
        <dbReference type="ChEBI" id="CHEBI:57822"/>
        <dbReference type="ChEBI" id="CHEBI:456216"/>
        <dbReference type="EC" id="6.3.2.4"/>
    </reaction>
</comment>
<dbReference type="InterPro" id="IPR005905">
    <property type="entry name" value="D_ala_D_ala"/>
</dbReference>
<dbReference type="Pfam" id="PF01820">
    <property type="entry name" value="Dala_Dala_lig_N"/>
    <property type="match status" value="1"/>
</dbReference>
<evidence type="ECO:0000256" key="17">
    <source>
        <dbReference type="ARBA" id="ARBA00047614"/>
    </source>
</evidence>
<evidence type="ECO:0000256" key="12">
    <source>
        <dbReference type="ARBA" id="ARBA00022842"/>
    </source>
</evidence>
<evidence type="ECO:0000256" key="14">
    <source>
        <dbReference type="ARBA" id="ARBA00022984"/>
    </source>
</evidence>
<evidence type="ECO:0000256" key="9">
    <source>
        <dbReference type="ARBA" id="ARBA00022723"/>
    </source>
</evidence>
<feature type="active site" evidence="23">
    <location>
        <position position="185"/>
    </location>
</feature>
<evidence type="ECO:0000256" key="25">
    <source>
        <dbReference type="PROSITE-ProRule" id="PRU00409"/>
    </source>
</evidence>
<dbReference type="InterPro" id="IPR013815">
    <property type="entry name" value="ATP_grasp_subdomain_1"/>
</dbReference>
<dbReference type="KEGG" id="aqg:HRU87_05080"/>
<evidence type="ECO:0000256" key="6">
    <source>
        <dbReference type="ARBA" id="ARBA00012216"/>
    </source>
</evidence>
<organism evidence="27 28">
    <name type="scientific">Aquiluna borgnonia</name>
    <dbReference type="NCBI Taxonomy" id="2499157"/>
    <lineage>
        <taxon>Bacteria</taxon>
        <taxon>Bacillati</taxon>
        <taxon>Actinomycetota</taxon>
        <taxon>Actinomycetes</taxon>
        <taxon>Micrococcales</taxon>
        <taxon>Microbacteriaceae</taxon>
        <taxon>Luna cluster</taxon>
        <taxon>Luna-1 subcluster</taxon>
        <taxon>Aquiluna</taxon>
    </lineage>
</organism>
<feature type="domain" description="ATP-grasp" evidence="26">
    <location>
        <begin position="136"/>
        <end position="343"/>
    </location>
</feature>
<evidence type="ECO:0000256" key="2">
    <source>
        <dbReference type="ARBA" id="ARBA00003921"/>
    </source>
</evidence>
<evidence type="ECO:0000256" key="11">
    <source>
        <dbReference type="ARBA" id="ARBA00022840"/>
    </source>
</evidence>
<dbReference type="EMBL" id="CP054056">
    <property type="protein sequence ID" value="QKJ25551.1"/>
    <property type="molecule type" value="Genomic_DNA"/>
</dbReference>
<evidence type="ECO:0000256" key="15">
    <source>
        <dbReference type="ARBA" id="ARBA00023211"/>
    </source>
</evidence>
<dbReference type="EC" id="6.3.2.4" evidence="6 22"/>
<feature type="binding site" evidence="24">
    <location>
        <position position="310"/>
    </location>
    <ligand>
        <name>Mg(2+)</name>
        <dbReference type="ChEBI" id="CHEBI:18420"/>
        <label>2</label>
    </ligand>
</feature>
<evidence type="ECO:0000256" key="16">
    <source>
        <dbReference type="ARBA" id="ARBA00023316"/>
    </source>
</evidence>
<evidence type="ECO:0000256" key="4">
    <source>
        <dbReference type="ARBA" id="ARBA00004752"/>
    </source>
</evidence>
<feature type="active site" evidence="23">
    <location>
        <position position="321"/>
    </location>
</feature>
<gene>
    <name evidence="22" type="primary">ddl</name>
    <name evidence="27" type="ORF">HRU87_05080</name>
</gene>
<keyword evidence="16 22" id="KW-0961">Cell wall biogenesis/degradation</keyword>
<evidence type="ECO:0000256" key="20">
    <source>
        <dbReference type="ARBA" id="ARBA00076288"/>
    </source>
</evidence>